<comment type="similarity">
    <text evidence="2">Belongs to the ATP-dependent AMP-binding enzyme family.</text>
</comment>
<comment type="caution">
    <text evidence="14">The sequence shown here is derived from an EMBL/GenBank/DDBJ whole genome shotgun (WGS) entry which is preliminary data.</text>
</comment>
<evidence type="ECO:0000256" key="7">
    <source>
        <dbReference type="ARBA" id="ARBA00022842"/>
    </source>
</evidence>
<protein>
    <recommendedName>
        <fullName evidence="11">3-methylmercaptopropionyl-CoA ligase</fullName>
        <ecNumber evidence="10">6.2.1.44</ecNumber>
    </recommendedName>
</protein>
<evidence type="ECO:0000256" key="6">
    <source>
        <dbReference type="ARBA" id="ARBA00022832"/>
    </source>
</evidence>
<keyword evidence="8" id="KW-0443">Lipid metabolism</keyword>
<sequence>MSLGAGPAPMHKISTEEDNRVKDTIYDLGLDQTPANYVPMTPVSFMARSAHIYPDRTAVVYGAVRRSWAETYDRCRRFASALVKRGYRRSDTISILATNIPEIYEAHFAVPMAGCVLNAINTRLDAEAIAFILNHAETKVFIVDPELSEVASQAVKMTGRDDILVLDIIDESFEGGRKIGALSYDDVLAEGDPDFMWTPPQSEWDAISLNYTSGTTGNPKGVVYHYRGAHLNALSNIVMWEMGNAPVYLWTLPMFHCNGWCFPWSIAAAAGTVVCLRAVREEPVFELLKAEKVTHFCGASVVLALLVHAPEDLKKGLHAGIKVLTGGAPPPAIIIEKMEALGFDVTHGYGLTETYGAAVICAWHDEWDARAASERAALKARQGVRNLAAEGLMVADPETMQPVPWDGETMGEIFMRGNNVMKGYLKNPSATDKAFRGGWFASGDIGVMYPDGYIQLKDRSKDIIISGGENISSVEVEDVLFKHPEIMEAAVVARPHEKWGETPCAFVTLRAGASVSEAEIIAYCRQNMAHFKAPKTVIFGELPKTSTGKVQKFVLREQARALDLQS</sequence>
<dbReference type="Gene3D" id="3.30.300.30">
    <property type="match status" value="1"/>
</dbReference>
<dbReference type="InterPro" id="IPR025110">
    <property type="entry name" value="AMP-bd_C"/>
</dbReference>
<dbReference type="Proteomes" id="UP000244077">
    <property type="component" value="Unassembled WGS sequence"/>
</dbReference>
<keyword evidence="7" id="KW-0460">Magnesium</keyword>
<keyword evidence="6" id="KW-0276">Fatty acid metabolism</keyword>
<name>A0A2T5H9P4_9RHOB</name>
<evidence type="ECO:0000256" key="11">
    <source>
        <dbReference type="ARBA" id="ARBA00067668"/>
    </source>
</evidence>
<dbReference type="GO" id="GO:0046872">
    <property type="term" value="F:metal ion binding"/>
    <property type="evidence" value="ECO:0007669"/>
    <property type="project" value="UniProtKB-KW"/>
</dbReference>
<evidence type="ECO:0000256" key="4">
    <source>
        <dbReference type="ARBA" id="ARBA00022598"/>
    </source>
</evidence>
<dbReference type="PANTHER" id="PTHR43859:SF4">
    <property type="entry name" value="BUTANOATE--COA LIGASE AAE1-RELATED"/>
    <property type="match status" value="1"/>
</dbReference>
<feature type="domain" description="AMP-binding enzyme C-terminal" evidence="13">
    <location>
        <begin position="475"/>
        <end position="549"/>
    </location>
</feature>
<keyword evidence="5" id="KW-0479">Metal-binding</keyword>
<evidence type="ECO:0000256" key="2">
    <source>
        <dbReference type="ARBA" id="ARBA00006432"/>
    </source>
</evidence>
<evidence type="ECO:0000256" key="1">
    <source>
        <dbReference type="ARBA" id="ARBA00001946"/>
    </source>
</evidence>
<dbReference type="InterPro" id="IPR042099">
    <property type="entry name" value="ANL_N_sf"/>
</dbReference>
<evidence type="ECO:0000256" key="3">
    <source>
        <dbReference type="ARBA" id="ARBA00011738"/>
    </source>
</evidence>
<dbReference type="CDD" id="cd12118">
    <property type="entry name" value="ttLC_FACS_AEE21_like"/>
    <property type="match status" value="1"/>
</dbReference>
<organism evidence="14 15">
    <name type="scientific">Celeribacter persicus</name>
    <dbReference type="NCBI Taxonomy" id="1651082"/>
    <lineage>
        <taxon>Bacteria</taxon>
        <taxon>Pseudomonadati</taxon>
        <taxon>Pseudomonadota</taxon>
        <taxon>Alphaproteobacteria</taxon>
        <taxon>Rhodobacterales</taxon>
        <taxon>Roseobacteraceae</taxon>
        <taxon>Celeribacter</taxon>
    </lineage>
</organism>
<keyword evidence="15" id="KW-1185">Reference proteome</keyword>
<dbReference type="GO" id="GO:0006631">
    <property type="term" value="P:fatty acid metabolic process"/>
    <property type="evidence" value="ECO:0007669"/>
    <property type="project" value="UniProtKB-KW"/>
</dbReference>
<reference evidence="14 15" key="1">
    <citation type="submission" date="2018-04" db="EMBL/GenBank/DDBJ databases">
        <title>Genomic Encyclopedia of Archaeal and Bacterial Type Strains, Phase II (KMG-II): from individual species to whole genera.</title>
        <authorList>
            <person name="Goeker M."/>
        </authorList>
    </citation>
    <scope>NUCLEOTIDE SEQUENCE [LARGE SCALE GENOMIC DNA]</scope>
    <source>
        <strain evidence="14 15">DSM 100434</strain>
    </source>
</reference>
<evidence type="ECO:0000313" key="15">
    <source>
        <dbReference type="Proteomes" id="UP000244077"/>
    </source>
</evidence>
<dbReference type="NCBIfam" id="NF006020">
    <property type="entry name" value="PRK08162.1"/>
    <property type="match status" value="1"/>
</dbReference>
<dbReference type="EC" id="6.2.1.44" evidence="10"/>
<gene>
    <name evidence="14" type="ORF">C8N42_11517</name>
</gene>
<dbReference type="InterPro" id="IPR045851">
    <property type="entry name" value="AMP-bd_C_sf"/>
</dbReference>
<evidence type="ECO:0000313" key="14">
    <source>
        <dbReference type="EMBL" id="PTQ68305.1"/>
    </source>
</evidence>
<dbReference type="FunFam" id="3.30.300.30:FF:000008">
    <property type="entry name" value="2,3-dihydroxybenzoate-AMP ligase"/>
    <property type="match status" value="1"/>
</dbReference>
<dbReference type="EMBL" id="QAOH01000015">
    <property type="protein sequence ID" value="PTQ68305.1"/>
    <property type="molecule type" value="Genomic_DNA"/>
</dbReference>
<dbReference type="AlphaFoldDB" id="A0A2T5H9P4"/>
<evidence type="ECO:0000256" key="5">
    <source>
        <dbReference type="ARBA" id="ARBA00022723"/>
    </source>
</evidence>
<evidence type="ECO:0000256" key="10">
    <source>
        <dbReference type="ARBA" id="ARBA00066616"/>
    </source>
</evidence>
<comment type="catalytic activity">
    <reaction evidence="9">
        <text>3-(methylsulfanyl)propanoate + ATP + CoA = 3-(methylsulfanyl)propanoyl-CoA + AMP + diphosphate</text>
        <dbReference type="Rhea" id="RHEA:43052"/>
        <dbReference type="ChEBI" id="CHEBI:30616"/>
        <dbReference type="ChEBI" id="CHEBI:33019"/>
        <dbReference type="ChEBI" id="CHEBI:49016"/>
        <dbReference type="ChEBI" id="CHEBI:57287"/>
        <dbReference type="ChEBI" id="CHEBI:82815"/>
        <dbReference type="ChEBI" id="CHEBI:456215"/>
        <dbReference type="EC" id="6.2.1.44"/>
    </reaction>
    <physiologicalReaction direction="left-to-right" evidence="9">
        <dbReference type="Rhea" id="RHEA:43053"/>
    </physiologicalReaction>
</comment>
<accession>A0A2T5H9P4</accession>
<evidence type="ECO:0000256" key="8">
    <source>
        <dbReference type="ARBA" id="ARBA00023098"/>
    </source>
</evidence>
<evidence type="ECO:0000259" key="13">
    <source>
        <dbReference type="Pfam" id="PF13193"/>
    </source>
</evidence>
<dbReference type="SUPFAM" id="SSF56801">
    <property type="entry name" value="Acetyl-CoA synthetase-like"/>
    <property type="match status" value="1"/>
</dbReference>
<evidence type="ECO:0000259" key="12">
    <source>
        <dbReference type="Pfam" id="PF00501"/>
    </source>
</evidence>
<keyword evidence="4" id="KW-0436">Ligase</keyword>
<evidence type="ECO:0000256" key="9">
    <source>
        <dbReference type="ARBA" id="ARBA00051915"/>
    </source>
</evidence>
<dbReference type="PROSITE" id="PS00455">
    <property type="entry name" value="AMP_BINDING"/>
    <property type="match status" value="1"/>
</dbReference>
<dbReference type="PANTHER" id="PTHR43859">
    <property type="entry name" value="ACYL-ACTIVATING ENZYME"/>
    <property type="match status" value="1"/>
</dbReference>
<feature type="domain" description="AMP-dependent synthetase/ligase" evidence="12">
    <location>
        <begin position="48"/>
        <end position="425"/>
    </location>
</feature>
<comment type="subunit">
    <text evidence="3">Homodimer.</text>
</comment>
<dbReference type="Gene3D" id="3.40.50.12780">
    <property type="entry name" value="N-terminal domain of ligase-like"/>
    <property type="match status" value="1"/>
</dbReference>
<proteinExistence type="inferred from homology"/>
<dbReference type="Pfam" id="PF13193">
    <property type="entry name" value="AMP-binding_C"/>
    <property type="match status" value="1"/>
</dbReference>
<dbReference type="InterPro" id="IPR000873">
    <property type="entry name" value="AMP-dep_synth/lig_dom"/>
</dbReference>
<dbReference type="Pfam" id="PF00501">
    <property type="entry name" value="AMP-binding"/>
    <property type="match status" value="1"/>
</dbReference>
<dbReference type="InterPro" id="IPR020845">
    <property type="entry name" value="AMP-binding_CS"/>
</dbReference>
<dbReference type="GO" id="GO:0016874">
    <property type="term" value="F:ligase activity"/>
    <property type="evidence" value="ECO:0007669"/>
    <property type="project" value="UniProtKB-KW"/>
</dbReference>
<comment type="cofactor">
    <cofactor evidence="1">
        <name>Mg(2+)</name>
        <dbReference type="ChEBI" id="CHEBI:18420"/>
    </cofactor>
</comment>